<evidence type="ECO:0000313" key="3">
    <source>
        <dbReference type="Proteomes" id="UP000265515"/>
    </source>
</evidence>
<dbReference type="AlphaFoldDB" id="A0A388JUK7"/>
<organism evidence="2 3">
    <name type="scientific">Chara braunii</name>
    <name type="common">Braun's stonewort</name>
    <dbReference type="NCBI Taxonomy" id="69332"/>
    <lineage>
        <taxon>Eukaryota</taxon>
        <taxon>Viridiplantae</taxon>
        <taxon>Streptophyta</taxon>
        <taxon>Charophyceae</taxon>
        <taxon>Charales</taxon>
        <taxon>Characeae</taxon>
        <taxon>Chara</taxon>
    </lineage>
</organism>
<dbReference type="EMBL" id="BFEA01000020">
    <property type="protein sequence ID" value="GBG61465.1"/>
    <property type="molecule type" value="Genomic_DNA"/>
</dbReference>
<dbReference type="SUPFAM" id="SSF50630">
    <property type="entry name" value="Acid proteases"/>
    <property type="match status" value="1"/>
</dbReference>
<dbReference type="CDD" id="cd00303">
    <property type="entry name" value="retropepsin_like"/>
    <property type="match status" value="1"/>
</dbReference>
<dbReference type="Proteomes" id="UP000265515">
    <property type="component" value="Unassembled WGS sequence"/>
</dbReference>
<evidence type="ECO:0000313" key="2">
    <source>
        <dbReference type="EMBL" id="GBG61465.1"/>
    </source>
</evidence>
<dbReference type="InterPro" id="IPR021109">
    <property type="entry name" value="Peptidase_aspartic_dom_sf"/>
</dbReference>
<keyword evidence="3" id="KW-1185">Reference proteome</keyword>
<evidence type="ECO:0000256" key="1">
    <source>
        <dbReference type="SAM" id="MobiDB-lite"/>
    </source>
</evidence>
<reference evidence="2 3" key="1">
    <citation type="journal article" date="2018" name="Cell">
        <title>The Chara Genome: Secondary Complexity and Implications for Plant Terrestrialization.</title>
        <authorList>
            <person name="Nishiyama T."/>
            <person name="Sakayama H."/>
            <person name="Vries J.D."/>
            <person name="Buschmann H."/>
            <person name="Saint-Marcoux D."/>
            <person name="Ullrich K.K."/>
            <person name="Haas F.B."/>
            <person name="Vanderstraeten L."/>
            <person name="Becker D."/>
            <person name="Lang D."/>
            <person name="Vosolsobe S."/>
            <person name="Rombauts S."/>
            <person name="Wilhelmsson P.K.I."/>
            <person name="Janitza P."/>
            <person name="Kern R."/>
            <person name="Heyl A."/>
            <person name="Rumpler F."/>
            <person name="Villalobos L.I.A.C."/>
            <person name="Clay J.M."/>
            <person name="Skokan R."/>
            <person name="Toyoda A."/>
            <person name="Suzuki Y."/>
            <person name="Kagoshima H."/>
            <person name="Schijlen E."/>
            <person name="Tajeshwar N."/>
            <person name="Catarino B."/>
            <person name="Hetherington A.J."/>
            <person name="Saltykova A."/>
            <person name="Bonnot C."/>
            <person name="Breuninger H."/>
            <person name="Symeonidi A."/>
            <person name="Radhakrishnan G.V."/>
            <person name="Van Nieuwerburgh F."/>
            <person name="Deforce D."/>
            <person name="Chang C."/>
            <person name="Karol K.G."/>
            <person name="Hedrich R."/>
            <person name="Ulvskov P."/>
            <person name="Glockner G."/>
            <person name="Delwiche C.F."/>
            <person name="Petrasek J."/>
            <person name="Van de Peer Y."/>
            <person name="Friml J."/>
            <person name="Beilby M."/>
            <person name="Dolan L."/>
            <person name="Kohara Y."/>
            <person name="Sugano S."/>
            <person name="Fujiyama A."/>
            <person name="Delaux P.-M."/>
            <person name="Quint M."/>
            <person name="TheiBen G."/>
            <person name="Hagemann M."/>
            <person name="Harholt J."/>
            <person name="Dunand C."/>
            <person name="Zachgo S."/>
            <person name="Langdale J."/>
            <person name="Maumus F."/>
            <person name="Straeten D.V.D."/>
            <person name="Gould S.B."/>
            <person name="Rensing S.A."/>
        </authorList>
    </citation>
    <scope>NUCLEOTIDE SEQUENCE [LARGE SCALE GENOMIC DNA]</scope>
    <source>
        <strain evidence="2 3">S276</strain>
    </source>
</reference>
<gene>
    <name evidence="2" type="ORF">CBR_g21809</name>
</gene>
<dbReference type="OrthoDB" id="2501290at2759"/>
<comment type="caution">
    <text evidence="2">The sequence shown here is derived from an EMBL/GenBank/DDBJ whole genome shotgun (WGS) entry which is preliminary data.</text>
</comment>
<feature type="region of interest" description="Disordered" evidence="1">
    <location>
        <begin position="494"/>
        <end position="524"/>
    </location>
</feature>
<accession>A0A388JUK7</accession>
<dbReference type="Gene3D" id="2.40.70.10">
    <property type="entry name" value="Acid Proteases"/>
    <property type="match status" value="1"/>
</dbReference>
<dbReference type="Gramene" id="GBG61465">
    <property type="protein sequence ID" value="GBG61465"/>
    <property type="gene ID" value="CBR_g21809"/>
</dbReference>
<feature type="compositionally biased region" description="Basic and acidic residues" evidence="1">
    <location>
        <begin position="253"/>
        <end position="285"/>
    </location>
</feature>
<feature type="compositionally biased region" description="Acidic residues" evidence="1">
    <location>
        <begin position="242"/>
        <end position="252"/>
    </location>
</feature>
<sequence>MPESGGLVDGTRKVLTLEDLIAAIDRHEKTPSNILKVDAFHFSGERVSDWLDLVEQALVGLSDAIKFQRILKYVLHGHHQEVEKVINTANDSWARFRDGMQRKYRLGDGLLTTADLEAMNKDDFTTVGTFFQEFKKKARKVHGISEEAQCTIFWGLLTASEAAELTSHGGGSAKLTWATIDKGVEDESLDQVEQCQMRLQRRKKKERDASASGTPGVKRIVTDVLAELGYGNDAEEISGGGSEEEEDDDAEDERLRQEEDRRTELRAKNRGIQEEAEPSQHESVPKKKKYAVRLEEGFDVERMVERLLEGHNDLMNRKDILASAPRLRDGLKGRLSRRLVPNIHLSTILQREVGWTEAETRMDWKCATCELVDLVVKEKKCVAMVDTCAEMNIIRERDALMLGLEIDRADHGVLHGVNCKAIFCGTASNVIMEIGKVRVRTCFFVMPDVDHPILPGRSFLCRTETLIFNKHDGMMILHMSDPACGNYEVITCRNTGPGSERNRPNPGSFTLEESENERRRLWEESEEEGGIEVLSLSLTDVNKAMEIVAAHEMADPEAIKALREQIIEDPQDATVGTGLAAAERGDNVRRGRLVERRCIAQVVITYLKFQG</sequence>
<protein>
    <recommendedName>
        <fullName evidence="4">Peptidase A2 domain-containing protein</fullName>
    </recommendedName>
</protein>
<evidence type="ECO:0008006" key="4">
    <source>
        <dbReference type="Google" id="ProtNLM"/>
    </source>
</evidence>
<name>A0A388JUK7_CHABU</name>
<feature type="region of interest" description="Disordered" evidence="1">
    <location>
        <begin position="231"/>
        <end position="288"/>
    </location>
</feature>
<feature type="region of interest" description="Disordered" evidence="1">
    <location>
        <begin position="197"/>
        <end position="218"/>
    </location>
</feature>
<proteinExistence type="predicted"/>